<dbReference type="InterPro" id="IPR045865">
    <property type="entry name" value="ACT-like_dom_sf"/>
</dbReference>
<keyword evidence="6" id="KW-1278">Translocase</keyword>
<dbReference type="SMART" id="SM00382">
    <property type="entry name" value="AAA"/>
    <property type="match status" value="1"/>
</dbReference>
<evidence type="ECO:0000256" key="8">
    <source>
        <dbReference type="ARBA" id="ARBA00023136"/>
    </source>
</evidence>
<keyword evidence="4" id="KW-0547">Nucleotide-binding</keyword>
<dbReference type="CDD" id="cd03258">
    <property type="entry name" value="ABC_MetN_methionine_transporter"/>
    <property type="match status" value="1"/>
</dbReference>
<dbReference type="SUPFAM" id="SSF55021">
    <property type="entry name" value="ACT-like"/>
    <property type="match status" value="1"/>
</dbReference>
<protein>
    <submittedName>
        <fullName evidence="10">ATP-binding cassette domain-containing protein</fullName>
    </submittedName>
</protein>
<evidence type="ECO:0000259" key="9">
    <source>
        <dbReference type="PROSITE" id="PS50893"/>
    </source>
</evidence>
<dbReference type="InterPro" id="IPR017871">
    <property type="entry name" value="ABC_transporter-like_CS"/>
</dbReference>
<dbReference type="InterPro" id="IPR018449">
    <property type="entry name" value="NIL_domain"/>
</dbReference>
<dbReference type="EMBL" id="JADPIE010000001">
    <property type="protein sequence ID" value="MBF8435851.1"/>
    <property type="molecule type" value="Genomic_DNA"/>
</dbReference>
<keyword evidence="8" id="KW-0472">Membrane</keyword>
<keyword evidence="7" id="KW-0029">Amino-acid transport</keyword>
<evidence type="ECO:0000256" key="2">
    <source>
        <dbReference type="ARBA" id="ARBA00022448"/>
    </source>
</evidence>
<comment type="caution">
    <text evidence="10">The sequence shown here is derived from an EMBL/GenBank/DDBJ whole genome shotgun (WGS) entry which is preliminary data.</text>
</comment>
<dbReference type="SUPFAM" id="SSF52540">
    <property type="entry name" value="P-loop containing nucleoside triphosphate hydrolases"/>
    <property type="match status" value="1"/>
</dbReference>
<dbReference type="FunFam" id="3.40.50.300:FF:000056">
    <property type="entry name" value="Cell division ATP-binding protein FtsE"/>
    <property type="match status" value="1"/>
</dbReference>
<comment type="similarity">
    <text evidence="1">Belongs to the ABC transporter superfamily.</text>
</comment>
<feature type="domain" description="ABC transporter" evidence="9">
    <location>
        <begin position="2"/>
        <end position="242"/>
    </location>
</feature>
<keyword evidence="3" id="KW-1003">Cell membrane</keyword>
<evidence type="ECO:0000256" key="4">
    <source>
        <dbReference type="ARBA" id="ARBA00022741"/>
    </source>
</evidence>
<evidence type="ECO:0000313" key="11">
    <source>
        <dbReference type="Proteomes" id="UP000621436"/>
    </source>
</evidence>
<keyword evidence="5 10" id="KW-0067">ATP-binding</keyword>
<evidence type="ECO:0000256" key="1">
    <source>
        <dbReference type="ARBA" id="ARBA00005417"/>
    </source>
</evidence>
<dbReference type="InterPro" id="IPR027417">
    <property type="entry name" value="P-loop_NTPase"/>
</dbReference>
<evidence type="ECO:0000256" key="6">
    <source>
        <dbReference type="ARBA" id="ARBA00022967"/>
    </source>
</evidence>
<gene>
    <name evidence="10" type="ORF">I0Q91_02055</name>
</gene>
<dbReference type="Pfam" id="PF09383">
    <property type="entry name" value="NIL"/>
    <property type="match status" value="1"/>
</dbReference>
<organism evidence="10 11">
    <name type="scientific">Halonatronomonas betaini</name>
    <dbReference type="NCBI Taxonomy" id="2778430"/>
    <lineage>
        <taxon>Bacteria</taxon>
        <taxon>Bacillati</taxon>
        <taxon>Bacillota</taxon>
        <taxon>Clostridia</taxon>
        <taxon>Halanaerobiales</taxon>
        <taxon>Halarsenatibacteraceae</taxon>
        <taxon>Halonatronomonas</taxon>
    </lineage>
</organism>
<dbReference type="GO" id="GO:0005524">
    <property type="term" value="F:ATP binding"/>
    <property type="evidence" value="ECO:0007669"/>
    <property type="project" value="UniProtKB-KW"/>
</dbReference>
<dbReference type="InterPro" id="IPR041701">
    <property type="entry name" value="MetN_ABC"/>
</dbReference>
<name>A0A931F6Q8_9FIRM</name>
<dbReference type="InterPro" id="IPR003439">
    <property type="entry name" value="ABC_transporter-like_ATP-bd"/>
</dbReference>
<sequence>MIEIRNLDKEYKNDKGDIIRAIENLNLKVNSGEIFGIIGPSGAGKSTLIRLLNLLEKPTAGSIEIDGVDLTELDNKRLRETRQKIGMIFQNFNLLSTKTVKENIIFPLKIAGKNKSFRRKRAEELMELVDLSDRADHYPAQLSGGQKQRVGIARALANEPKLLLSDEATSSLDPDSTESILNLLRDIQKEMDLTVVLITHEMGVIKEICDQVAVIEQGNLIEQGNVLDIFARPKTELTRRFVSSVFDYNLPPRIIEDIENGDAGRLVRVSFIEEGTDKPIISKMIRKFDIDANILYGSIDEIRSIPFGTLVLKLDGKESRIEQGIEFLQKKDLIVEVINDG</sequence>
<dbReference type="Proteomes" id="UP000621436">
    <property type="component" value="Unassembled WGS sequence"/>
</dbReference>
<evidence type="ECO:0000256" key="3">
    <source>
        <dbReference type="ARBA" id="ARBA00022475"/>
    </source>
</evidence>
<dbReference type="GO" id="GO:0016887">
    <property type="term" value="F:ATP hydrolysis activity"/>
    <property type="evidence" value="ECO:0007669"/>
    <property type="project" value="InterPro"/>
</dbReference>
<dbReference type="AlphaFoldDB" id="A0A931F6Q8"/>
<reference evidence="10" key="1">
    <citation type="submission" date="2020-11" db="EMBL/GenBank/DDBJ databases">
        <title>Halonatronomonas betainensis gen. nov., sp. nov. a novel haloalkaliphilic representative of the family Halanaerobiacae capable of betaine degradation.</title>
        <authorList>
            <person name="Boltyanskaya Y."/>
            <person name="Kevbrin V."/>
            <person name="Detkova E."/>
            <person name="Grouzdev D.S."/>
            <person name="Koziaeva V."/>
            <person name="Zhilina T."/>
        </authorList>
    </citation>
    <scope>NUCLEOTIDE SEQUENCE</scope>
    <source>
        <strain evidence="10">Z-7014</strain>
    </source>
</reference>
<dbReference type="InterPro" id="IPR003593">
    <property type="entry name" value="AAA+_ATPase"/>
</dbReference>
<dbReference type="GO" id="GO:0006865">
    <property type="term" value="P:amino acid transport"/>
    <property type="evidence" value="ECO:0007669"/>
    <property type="project" value="UniProtKB-KW"/>
</dbReference>
<evidence type="ECO:0000256" key="5">
    <source>
        <dbReference type="ARBA" id="ARBA00022840"/>
    </source>
</evidence>
<dbReference type="PANTHER" id="PTHR43166">
    <property type="entry name" value="AMINO ACID IMPORT ATP-BINDING PROTEIN"/>
    <property type="match status" value="1"/>
</dbReference>
<dbReference type="SMART" id="SM00930">
    <property type="entry name" value="NIL"/>
    <property type="match status" value="1"/>
</dbReference>
<proteinExistence type="inferred from homology"/>
<dbReference type="PANTHER" id="PTHR43166:SF30">
    <property type="entry name" value="METHIONINE IMPORT ATP-BINDING PROTEIN METN"/>
    <property type="match status" value="1"/>
</dbReference>
<keyword evidence="2" id="KW-0813">Transport</keyword>
<dbReference type="PROSITE" id="PS00211">
    <property type="entry name" value="ABC_TRANSPORTER_1"/>
    <property type="match status" value="1"/>
</dbReference>
<dbReference type="Gene3D" id="3.30.70.260">
    <property type="match status" value="1"/>
</dbReference>
<dbReference type="Pfam" id="PF00005">
    <property type="entry name" value="ABC_tran"/>
    <property type="match status" value="1"/>
</dbReference>
<dbReference type="PROSITE" id="PS50893">
    <property type="entry name" value="ABC_TRANSPORTER_2"/>
    <property type="match status" value="1"/>
</dbReference>
<dbReference type="InterPro" id="IPR050086">
    <property type="entry name" value="MetN_ABC_transporter-like"/>
</dbReference>
<accession>A0A931F6Q8</accession>
<evidence type="ECO:0000256" key="7">
    <source>
        <dbReference type="ARBA" id="ARBA00022970"/>
    </source>
</evidence>
<dbReference type="Gene3D" id="3.40.50.300">
    <property type="entry name" value="P-loop containing nucleotide triphosphate hydrolases"/>
    <property type="match status" value="1"/>
</dbReference>
<evidence type="ECO:0000313" key="10">
    <source>
        <dbReference type="EMBL" id="MBF8435851.1"/>
    </source>
</evidence>
<keyword evidence="11" id="KW-1185">Reference proteome</keyword>
<dbReference type="RefSeq" id="WP_270452534.1">
    <property type="nucleotide sequence ID" value="NZ_JADPIE010000001.1"/>
</dbReference>
<dbReference type="GO" id="GO:0005886">
    <property type="term" value="C:plasma membrane"/>
    <property type="evidence" value="ECO:0007669"/>
    <property type="project" value="UniProtKB-ARBA"/>
</dbReference>